<protein>
    <submittedName>
        <fullName evidence="1">Uncharacterized protein</fullName>
    </submittedName>
</protein>
<reference evidence="1 2" key="1">
    <citation type="journal article" date="2019" name="Int. J. Syst. Evol. Microbiol.">
        <title>The Global Catalogue of Microorganisms (GCM) 10K type strain sequencing project: providing services to taxonomists for standard genome sequencing and annotation.</title>
        <authorList>
            <consortium name="The Broad Institute Genomics Platform"/>
            <consortium name="The Broad Institute Genome Sequencing Center for Infectious Disease"/>
            <person name="Wu L."/>
            <person name="Ma J."/>
        </authorList>
    </citation>
    <scope>NUCLEOTIDE SEQUENCE [LARGE SCALE GENOMIC DNA]</scope>
    <source>
        <strain evidence="1 2">JCM 14718</strain>
    </source>
</reference>
<comment type="caution">
    <text evidence="1">The sequence shown here is derived from an EMBL/GenBank/DDBJ whole genome shotgun (WGS) entry which is preliminary data.</text>
</comment>
<evidence type="ECO:0000313" key="1">
    <source>
        <dbReference type="EMBL" id="GAA1702895.1"/>
    </source>
</evidence>
<gene>
    <name evidence="1" type="ORF">GCM10009765_60370</name>
</gene>
<proteinExistence type="predicted"/>
<dbReference type="Gene3D" id="3.40.50.150">
    <property type="entry name" value="Vaccinia Virus protein VP39"/>
    <property type="match status" value="1"/>
</dbReference>
<dbReference type="EMBL" id="BAAANY010000026">
    <property type="protein sequence ID" value="GAA1702895.1"/>
    <property type="molecule type" value="Genomic_DNA"/>
</dbReference>
<organism evidence="1 2">
    <name type="scientific">Fodinicola feengrottensis</name>
    <dbReference type="NCBI Taxonomy" id="435914"/>
    <lineage>
        <taxon>Bacteria</taxon>
        <taxon>Bacillati</taxon>
        <taxon>Actinomycetota</taxon>
        <taxon>Actinomycetes</taxon>
        <taxon>Mycobacteriales</taxon>
        <taxon>Fodinicola</taxon>
    </lineage>
</organism>
<keyword evidence="2" id="KW-1185">Reference proteome</keyword>
<sequence>MLGLGEYLVTFGDARTWHRLVTAIQDSGFQIRDTIAWLYGQGLPKTTTSAKP</sequence>
<dbReference type="RefSeq" id="WP_163568683.1">
    <property type="nucleotide sequence ID" value="NZ_BAAANY010000026.1"/>
</dbReference>
<dbReference type="Proteomes" id="UP001500618">
    <property type="component" value="Unassembled WGS sequence"/>
</dbReference>
<accession>A0ABN2IDB6</accession>
<dbReference type="InterPro" id="IPR029063">
    <property type="entry name" value="SAM-dependent_MTases_sf"/>
</dbReference>
<name>A0ABN2IDB6_9ACTN</name>
<evidence type="ECO:0000313" key="2">
    <source>
        <dbReference type="Proteomes" id="UP001500618"/>
    </source>
</evidence>